<accession>A0A239WIV7</accession>
<dbReference type="InterPro" id="IPR036583">
    <property type="entry name" value="23S_rRNA_IVS_sf"/>
</dbReference>
<dbReference type="PANTHER" id="PTHR38471:SF2">
    <property type="entry name" value="FOUR HELIX BUNDLE PROTEIN"/>
    <property type="match status" value="1"/>
</dbReference>
<protein>
    <submittedName>
        <fullName evidence="1">Four helix bundle protein</fullName>
    </submittedName>
</protein>
<dbReference type="Pfam" id="PF05635">
    <property type="entry name" value="23S_rRNA_IVP"/>
    <property type="match status" value="1"/>
</dbReference>
<evidence type="ECO:0000313" key="1">
    <source>
        <dbReference type="EMBL" id="SNV34575.1"/>
    </source>
</evidence>
<proteinExistence type="predicted"/>
<dbReference type="NCBIfam" id="NF008911">
    <property type="entry name" value="PRK12275.1-2"/>
    <property type="match status" value="1"/>
</dbReference>
<organism evidence="1 2">
    <name type="scientific">Chryseobacterium taklimakanense</name>
    <dbReference type="NCBI Taxonomy" id="536441"/>
    <lineage>
        <taxon>Bacteria</taxon>
        <taxon>Pseudomonadati</taxon>
        <taxon>Bacteroidota</taxon>
        <taxon>Flavobacteriia</taxon>
        <taxon>Flavobacteriales</taxon>
        <taxon>Weeksellaceae</taxon>
        <taxon>Chryseobacterium group</taxon>
        <taxon>Chryseobacterium</taxon>
    </lineage>
</organism>
<dbReference type="RefSeq" id="WP_095069767.1">
    <property type="nucleotide sequence ID" value="NZ_LT906465.1"/>
</dbReference>
<name>A0A239WIV7_9FLAO</name>
<gene>
    <name evidence="1" type="ORF">SAMEA4412677_00324</name>
</gene>
<dbReference type="Proteomes" id="UP000215196">
    <property type="component" value="Chromosome 1"/>
</dbReference>
<sequence length="117" mass="13667">MHNFRELEVWKKAIELTTVYYKISKNFPKDEIFGLTSQSRRSLVSISSNIAEGAGRDTDKQFVQFLSVALASSFEFETQLLVSKNLEYVDFDSYTLIFNELRHIQNMLIKLINKYKS</sequence>
<dbReference type="NCBIfam" id="TIGR02436">
    <property type="entry name" value="four helix bundle protein"/>
    <property type="match status" value="1"/>
</dbReference>
<dbReference type="KEGG" id="ctak:4412677_00324"/>
<evidence type="ECO:0000313" key="2">
    <source>
        <dbReference type="Proteomes" id="UP000215196"/>
    </source>
</evidence>
<dbReference type="CDD" id="cd16377">
    <property type="entry name" value="23S_rRNA_IVP_like"/>
    <property type="match status" value="1"/>
</dbReference>
<dbReference type="AlphaFoldDB" id="A0A239WIV7"/>
<reference evidence="1 2" key="1">
    <citation type="submission" date="2017-06" db="EMBL/GenBank/DDBJ databases">
        <authorList>
            <consortium name="Pathogen Informatics"/>
        </authorList>
    </citation>
    <scope>NUCLEOTIDE SEQUENCE [LARGE SCALE GENOMIC DNA]</scope>
    <source>
        <strain evidence="1 2">NCTC13490</strain>
    </source>
</reference>
<dbReference type="SUPFAM" id="SSF158446">
    <property type="entry name" value="IVS-encoded protein-like"/>
    <property type="match status" value="1"/>
</dbReference>
<dbReference type="Gene3D" id="1.20.1440.60">
    <property type="entry name" value="23S rRNA-intervening sequence"/>
    <property type="match status" value="1"/>
</dbReference>
<dbReference type="InterPro" id="IPR012657">
    <property type="entry name" value="23S_rRNA-intervening_sequence"/>
</dbReference>
<keyword evidence="2" id="KW-1185">Reference proteome</keyword>
<dbReference type="EMBL" id="LT906465">
    <property type="protein sequence ID" value="SNV34575.1"/>
    <property type="molecule type" value="Genomic_DNA"/>
</dbReference>
<dbReference type="PANTHER" id="PTHR38471">
    <property type="entry name" value="FOUR HELIX BUNDLE PROTEIN"/>
    <property type="match status" value="1"/>
</dbReference>